<comment type="caution">
    <text evidence="1">The sequence shown here is derived from an EMBL/GenBank/DDBJ whole genome shotgun (WGS) entry which is preliminary data.</text>
</comment>
<protein>
    <submittedName>
        <fullName evidence="1">Uncharacterized protein</fullName>
    </submittedName>
</protein>
<name>A0ACB8RKU2_9AGAM</name>
<sequence>MDFLQLDDLLPGVHEPFAELLEPSDARPSPPRRHSASTPTAFASGSEQPVRAPSVPPGVSSPAEPPEAASRSAPHPDVPFHSVPLGRPPSSTHPDPPRLAPPPSISPLREFSDFDYDYAAAGAAASTGAASGTSTGTPTPFVFPRSPPGRPPSAASIPNAFASGSERSIGAPSVPLGLSSPAEPPEAPRPDFLFHSLPLGVPPSSTHPVVPVDQHPDPPQRLSAVAPPPSIAFGAAPDAYYAASGSAPAFVAQSPPQGRPRSFTHPFVPAQEQAGPPQRLGAVSAQPLIAPPRLFGAAPDAYYAASGSAPAAPAAFVSQSRPRSFTHPFVPAHQHPEPPRRLSASYRAGELVRAPYPASIYDALQTPVPLTTVTAPTPPLPAPPVAGPVPVFAPVHSTPSSPRSRQSKWSFLGDVRTRAKEAKARGSEVKQKQKEQRALQRGQQVAVSHWRGVWKAVLERIAVMTSVARGSRQTTQTTNASSLLATPSPTGRQVHGHATRAAPPSSLHSRVHLRSGSHSSNASQLHSVPRWSPGLDISHEDALPFPARAPIPPPFVQQDQPPVTHPFPPTVPPIFPPAVPGQVTLHNDIAYNQLGRRRLDWDMRCPAATAVRPHPDFASGPPIQLPLGFFDLPATNPPTQSMSISRIAQEDYTDFPWPIECTADDERGVTIGGVLIGVSQNLEQWMTSPEHRLVPRVRRERVEAASVERVEEALRHSQPVDSGVRRVDYLEEHHYFLGLSQEPVRNDWTLHVGPALRSPLPSQAFDQQAGSALGYLPSGTAPAHDVGALL</sequence>
<reference evidence="1" key="1">
    <citation type="submission" date="2021-02" db="EMBL/GenBank/DDBJ databases">
        <authorList>
            <consortium name="DOE Joint Genome Institute"/>
            <person name="Ahrendt S."/>
            <person name="Looney B.P."/>
            <person name="Miyauchi S."/>
            <person name="Morin E."/>
            <person name="Drula E."/>
            <person name="Courty P.E."/>
            <person name="Chicoki N."/>
            <person name="Fauchery L."/>
            <person name="Kohler A."/>
            <person name="Kuo A."/>
            <person name="Labutti K."/>
            <person name="Pangilinan J."/>
            <person name="Lipzen A."/>
            <person name="Riley R."/>
            <person name="Andreopoulos W."/>
            <person name="He G."/>
            <person name="Johnson J."/>
            <person name="Barry K.W."/>
            <person name="Grigoriev I.V."/>
            <person name="Nagy L."/>
            <person name="Hibbett D."/>
            <person name="Henrissat B."/>
            <person name="Matheny P.B."/>
            <person name="Labbe J."/>
            <person name="Martin F."/>
        </authorList>
    </citation>
    <scope>NUCLEOTIDE SEQUENCE</scope>
    <source>
        <strain evidence="1">FP105234-sp</strain>
    </source>
</reference>
<organism evidence="1 2">
    <name type="scientific">Auriscalpium vulgare</name>
    <dbReference type="NCBI Taxonomy" id="40419"/>
    <lineage>
        <taxon>Eukaryota</taxon>
        <taxon>Fungi</taxon>
        <taxon>Dikarya</taxon>
        <taxon>Basidiomycota</taxon>
        <taxon>Agaricomycotina</taxon>
        <taxon>Agaricomycetes</taxon>
        <taxon>Russulales</taxon>
        <taxon>Auriscalpiaceae</taxon>
        <taxon>Auriscalpium</taxon>
    </lineage>
</organism>
<dbReference type="EMBL" id="MU275975">
    <property type="protein sequence ID" value="KAI0044675.1"/>
    <property type="molecule type" value="Genomic_DNA"/>
</dbReference>
<accession>A0ACB8RKU2</accession>
<gene>
    <name evidence="1" type="ORF">FA95DRAFT_1608349</name>
</gene>
<proteinExistence type="predicted"/>
<evidence type="ECO:0000313" key="2">
    <source>
        <dbReference type="Proteomes" id="UP000814033"/>
    </source>
</evidence>
<dbReference type="Proteomes" id="UP000814033">
    <property type="component" value="Unassembled WGS sequence"/>
</dbReference>
<keyword evidence="2" id="KW-1185">Reference proteome</keyword>
<reference evidence="1" key="2">
    <citation type="journal article" date="2022" name="New Phytol.">
        <title>Evolutionary transition to the ectomycorrhizal habit in the genomes of a hyperdiverse lineage of mushroom-forming fungi.</title>
        <authorList>
            <person name="Looney B."/>
            <person name="Miyauchi S."/>
            <person name="Morin E."/>
            <person name="Drula E."/>
            <person name="Courty P.E."/>
            <person name="Kohler A."/>
            <person name="Kuo A."/>
            <person name="LaButti K."/>
            <person name="Pangilinan J."/>
            <person name="Lipzen A."/>
            <person name="Riley R."/>
            <person name="Andreopoulos W."/>
            <person name="He G."/>
            <person name="Johnson J."/>
            <person name="Nolan M."/>
            <person name="Tritt A."/>
            <person name="Barry K.W."/>
            <person name="Grigoriev I.V."/>
            <person name="Nagy L.G."/>
            <person name="Hibbett D."/>
            <person name="Henrissat B."/>
            <person name="Matheny P.B."/>
            <person name="Labbe J."/>
            <person name="Martin F.M."/>
        </authorList>
    </citation>
    <scope>NUCLEOTIDE SEQUENCE</scope>
    <source>
        <strain evidence="1">FP105234-sp</strain>
    </source>
</reference>
<evidence type="ECO:0000313" key="1">
    <source>
        <dbReference type="EMBL" id="KAI0044675.1"/>
    </source>
</evidence>